<keyword evidence="1" id="KW-1133">Transmembrane helix</keyword>
<evidence type="ECO:0000256" key="1">
    <source>
        <dbReference type="SAM" id="Phobius"/>
    </source>
</evidence>
<keyword evidence="1" id="KW-0812">Transmembrane</keyword>
<dbReference type="Proteomes" id="UP000583944">
    <property type="component" value="Unassembled WGS sequence"/>
</dbReference>
<dbReference type="EMBL" id="JABDHM010000096">
    <property type="protein sequence ID" value="KAF5218450.1"/>
    <property type="molecule type" value="Genomic_DNA"/>
</dbReference>
<dbReference type="VEuPathDB" id="TriTrypDB:ECC02_008627"/>
<reference evidence="2 3" key="1">
    <citation type="journal article" date="2019" name="Genome Biol. Evol.">
        <title>Nanopore Sequencing Significantly Improves Genome Assembly of the Protozoan Parasite Trypanosoma cruzi.</title>
        <authorList>
            <person name="Diaz-Viraque F."/>
            <person name="Pita S."/>
            <person name="Greif G."/>
            <person name="de Souza R.C.M."/>
            <person name="Iraola G."/>
            <person name="Robello C."/>
        </authorList>
    </citation>
    <scope>NUCLEOTIDE SEQUENCE [LARGE SCALE GENOMIC DNA]</scope>
    <source>
        <strain evidence="2 3">Berenice</strain>
    </source>
</reference>
<protein>
    <submittedName>
        <fullName evidence="2">Uncharacterized protein</fullName>
    </submittedName>
</protein>
<name>A0A7J6XWS9_TRYCR</name>
<dbReference type="VEuPathDB" id="TriTrypDB:BCY84_19523"/>
<comment type="caution">
    <text evidence="2">The sequence shown here is derived from an EMBL/GenBank/DDBJ whole genome shotgun (WGS) entry which is preliminary data.</text>
</comment>
<organism evidence="2 3">
    <name type="scientific">Trypanosoma cruzi</name>
    <dbReference type="NCBI Taxonomy" id="5693"/>
    <lineage>
        <taxon>Eukaryota</taxon>
        <taxon>Discoba</taxon>
        <taxon>Euglenozoa</taxon>
        <taxon>Kinetoplastea</taxon>
        <taxon>Metakinetoplastina</taxon>
        <taxon>Trypanosomatida</taxon>
        <taxon>Trypanosomatidae</taxon>
        <taxon>Trypanosoma</taxon>
        <taxon>Schizotrypanum</taxon>
    </lineage>
</organism>
<accession>A0A7J6XWS9</accession>
<gene>
    <name evidence="2" type="ORF">ECC02_008627</name>
</gene>
<evidence type="ECO:0000313" key="3">
    <source>
        <dbReference type="Proteomes" id="UP000583944"/>
    </source>
</evidence>
<feature type="transmembrane region" description="Helical" evidence="1">
    <location>
        <begin position="12"/>
        <end position="33"/>
    </location>
</feature>
<sequence length="498" mass="56089">MVVLWFIPVLPHAAAFLLLLFYCFLWLPCFLHAKGGRGGYLHKYINRERNCQWWSPVRGRLGMVAALDEGASRRSCNRAVASVTAVDTALFDSALITGGLTARRPLPFRATPLVRYANISSLIQEQLKPDPHREAREALHALQKVPVPHDEFALMDDATLRCICAFLGNCSRELLQIGSVCRRLRELVIALTPPNATVVPDMIPLASLSSHTAVDSLCSFFASYKRGQLVKQLNLVDSKYASSLPVSTSLPLCSHHVYPSLVKSLLSLMYLDLRGVQWDCNSNPHIPQYFFSDLYLVAPKLQTLKIGVDLFSQWSPGWWQRLPALEQIVVGSRRDQAAVPGSELRPPLNIHEEFFDMLRAPRRPWRVKLWCPLQLSALTRLLLPAQAFPELRELTVNLSNMNVFEEFRRPTIKSPRENRSRRGTKNVTVHSVDETVGRFVFVSLQSLTLANVEQCASLPVELIARILPCAPRLSYFSVVNTARVPPPPPPPSKLRRRV</sequence>
<evidence type="ECO:0000313" key="2">
    <source>
        <dbReference type="EMBL" id="KAF5218450.1"/>
    </source>
</evidence>
<dbReference type="AlphaFoldDB" id="A0A7J6XWS9"/>
<keyword evidence="1" id="KW-0472">Membrane</keyword>
<proteinExistence type="predicted"/>